<proteinExistence type="predicted"/>
<reference evidence="2" key="1">
    <citation type="journal article" date="2018" name="Nat. Genet.">
        <title>Extensive intraspecific gene order and gene structural variations between Mo17 and other maize genomes.</title>
        <authorList>
            <person name="Sun S."/>
            <person name="Zhou Y."/>
            <person name="Chen J."/>
            <person name="Shi J."/>
            <person name="Zhao H."/>
            <person name="Zhao H."/>
            <person name="Song W."/>
            <person name="Zhang M."/>
            <person name="Cui Y."/>
            <person name="Dong X."/>
            <person name="Liu H."/>
            <person name="Ma X."/>
            <person name="Jiao Y."/>
            <person name="Wang B."/>
            <person name="Wei X."/>
            <person name="Stein J.C."/>
            <person name="Glaubitz J.C."/>
            <person name="Lu F."/>
            <person name="Yu G."/>
            <person name="Liang C."/>
            <person name="Fengler K."/>
            <person name="Li B."/>
            <person name="Rafalski A."/>
            <person name="Schnable P.S."/>
            <person name="Ware D.H."/>
            <person name="Buckler E.S."/>
            <person name="Lai J."/>
        </authorList>
    </citation>
    <scope>NUCLEOTIDE SEQUENCE [LARGE SCALE GENOMIC DNA]</scope>
    <source>
        <tissue evidence="2">Seedling</tissue>
    </source>
</reference>
<dbReference type="Proteomes" id="UP000251960">
    <property type="component" value="Chromosome 9"/>
</dbReference>
<keyword evidence="1" id="KW-0472">Membrane</keyword>
<sequence>MMEDQQIVAGVDAAAQGGGGGGGLGRAGAVFLTATCAAATYSAAAAGDIPSVAFVVASYGALLLLLRSLRAYELAPPEAAARREALRRRVWALCTLLSVMFAWKVASVVATPWLVAVGVWAAAAVTSAAGFVLLFRQQQRRQ</sequence>
<evidence type="ECO:0000313" key="2">
    <source>
        <dbReference type="EMBL" id="PWZ08188.1"/>
    </source>
</evidence>
<feature type="transmembrane region" description="Helical" evidence="1">
    <location>
        <begin position="49"/>
        <end position="69"/>
    </location>
</feature>
<dbReference type="Pfam" id="PF20100">
    <property type="entry name" value="DUF6490"/>
    <property type="match status" value="1"/>
</dbReference>
<accession>A0A3L6DIM7</accession>
<name>A0A3L6DIM7_MAIZE</name>
<comment type="caution">
    <text evidence="2">The sequence shown here is derived from an EMBL/GenBank/DDBJ whole genome shotgun (WGS) entry which is preliminary data.</text>
</comment>
<organism evidence="2">
    <name type="scientific">Zea mays</name>
    <name type="common">Maize</name>
    <dbReference type="NCBI Taxonomy" id="4577"/>
    <lineage>
        <taxon>Eukaryota</taxon>
        <taxon>Viridiplantae</taxon>
        <taxon>Streptophyta</taxon>
        <taxon>Embryophyta</taxon>
        <taxon>Tracheophyta</taxon>
        <taxon>Spermatophyta</taxon>
        <taxon>Magnoliopsida</taxon>
        <taxon>Liliopsida</taxon>
        <taxon>Poales</taxon>
        <taxon>Poaceae</taxon>
        <taxon>PACMAD clade</taxon>
        <taxon>Panicoideae</taxon>
        <taxon>Andropogonodae</taxon>
        <taxon>Andropogoneae</taxon>
        <taxon>Tripsacinae</taxon>
        <taxon>Zea</taxon>
    </lineage>
</organism>
<evidence type="ECO:0000256" key="1">
    <source>
        <dbReference type="SAM" id="Phobius"/>
    </source>
</evidence>
<gene>
    <name evidence="2" type="ORF">Zm00014a_028661</name>
</gene>
<feature type="transmembrane region" description="Helical" evidence="1">
    <location>
        <begin position="113"/>
        <end position="135"/>
    </location>
</feature>
<keyword evidence="1" id="KW-1133">Transmembrane helix</keyword>
<protein>
    <submittedName>
        <fullName evidence="2">Uncharacterized protein</fullName>
    </submittedName>
</protein>
<dbReference type="InterPro" id="IPR045501">
    <property type="entry name" value="DUF6490"/>
</dbReference>
<feature type="transmembrane region" description="Helical" evidence="1">
    <location>
        <begin position="90"/>
        <end position="107"/>
    </location>
</feature>
<dbReference type="AlphaFoldDB" id="A0A3L6DIM7"/>
<dbReference type="EMBL" id="NCVQ01000010">
    <property type="protein sequence ID" value="PWZ08188.1"/>
    <property type="molecule type" value="Genomic_DNA"/>
</dbReference>
<dbReference type="PANTHER" id="PTHR46610">
    <property type="entry name" value="OS05G0181300 PROTEIN"/>
    <property type="match status" value="1"/>
</dbReference>
<keyword evidence="1" id="KW-0812">Transmembrane</keyword>
<dbReference type="PANTHER" id="PTHR46610:SF12">
    <property type="entry name" value="OS06G0146600 PROTEIN"/>
    <property type="match status" value="1"/>
</dbReference>